<name>A0A561SGT8_9ACTN</name>
<protein>
    <submittedName>
        <fullName evidence="3">Secreted repeat protein with Y-X4-D motif</fullName>
    </submittedName>
</protein>
<dbReference type="Pfam" id="PF03640">
    <property type="entry name" value="Lipoprotein_15"/>
    <property type="match status" value="4"/>
</dbReference>
<dbReference type="InterPro" id="IPR047910">
    <property type="entry name" value="SCO0930-like"/>
</dbReference>
<dbReference type="RefSeq" id="WP_145872394.1">
    <property type="nucleotide sequence ID" value="NZ_BNCE01000031.1"/>
</dbReference>
<sequence>MSSRRLAAAALTVLAMSVTTACGGSDDGSDASGAPSPAASQERLADQGPAPVGDRTGPAGQLTVANDPNLGPIITDASGFTLYRFTKDGPNPELSACDAACAKLWPPVPADGALAPAGVDDALLGAVTRGDGSRQLMFDGLPLYRYAKDAKPGQVAGEGVGKTWFASLPSDTVSSVQPGVDASGPSEEAPEGEAPPQEGEVGEEVLEALPGLSVVDDPELGEIVVDAKGRTLYRFVKDTDWPMTTACTGSCLDTWKPAALVEKNDVEGIDPKLVIPFNRPDGKKQQTLDCWPLYWFTGDQQPGDINGQGKDGKWFAVAPDGSLVKK</sequence>
<dbReference type="PANTHER" id="PTHR39335">
    <property type="entry name" value="BLL4220 PROTEIN"/>
    <property type="match status" value="1"/>
</dbReference>
<dbReference type="InterPro" id="IPR005297">
    <property type="entry name" value="Lipoprotein_repeat"/>
</dbReference>
<dbReference type="AlphaFoldDB" id="A0A561SGT8"/>
<feature type="compositionally biased region" description="Low complexity" evidence="1">
    <location>
        <begin position="23"/>
        <end position="40"/>
    </location>
</feature>
<feature type="chain" id="PRO_5039399687" evidence="2">
    <location>
        <begin position="22"/>
        <end position="326"/>
    </location>
</feature>
<dbReference type="Proteomes" id="UP000316603">
    <property type="component" value="Unassembled WGS sequence"/>
</dbReference>
<organism evidence="3 4">
    <name type="scientific">Streptomyces capillispiralis</name>
    <dbReference type="NCBI Taxonomy" id="68182"/>
    <lineage>
        <taxon>Bacteria</taxon>
        <taxon>Bacillati</taxon>
        <taxon>Actinomycetota</taxon>
        <taxon>Actinomycetes</taxon>
        <taxon>Kitasatosporales</taxon>
        <taxon>Streptomycetaceae</taxon>
        <taxon>Streptomyces</taxon>
    </lineage>
</organism>
<dbReference type="EMBL" id="VIWV01000002">
    <property type="protein sequence ID" value="TWF74081.1"/>
    <property type="molecule type" value="Genomic_DNA"/>
</dbReference>
<feature type="region of interest" description="Disordered" evidence="1">
    <location>
        <begin position="23"/>
        <end position="68"/>
    </location>
</feature>
<keyword evidence="4" id="KW-1185">Reference proteome</keyword>
<evidence type="ECO:0000256" key="2">
    <source>
        <dbReference type="SAM" id="SignalP"/>
    </source>
</evidence>
<gene>
    <name evidence="3" type="ORF">FHX78_12113</name>
</gene>
<reference evidence="3 4" key="1">
    <citation type="submission" date="2019-06" db="EMBL/GenBank/DDBJ databases">
        <title>Sequencing the genomes of 1000 actinobacteria strains.</title>
        <authorList>
            <person name="Klenk H.-P."/>
        </authorList>
    </citation>
    <scope>NUCLEOTIDE SEQUENCE [LARGE SCALE GENOMIC DNA]</scope>
    <source>
        <strain evidence="3 4">DSM 41695</strain>
    </source>
</reference>
<feature type="region of interest" description="Disordered" evidence="1">
    <location>
        <begin position="172"/>
        <end position="200"/>
    </location>
</feature>
<dbReference type="PROSITE" id="PS51257">
    <property type="entry name" value="PROKAR_LIPOPROTEIN"/>
    <property type="match status" value="1"/>
</dbReference>
<feature type="compositionally biased region" description="Low complexity" evidence="1">
    <location>
        <begin position="182"/>
        <end position="199"/>
    </location>
</feature>
<comment type="caution">
    <text evidence="3">The sequence shown here is derived from an EMBL/GenBank/DDBJ whole genome shotgun (WGS) entry which is preliminary data.</text>
</comment>
<evidence type="ECO:0000313" key="4">
    <source>
        <dbReference type="Proteomes" id="UP000316603"/>
    </source>
</evidence>
<proteinExistence type="predicted"/>
<keyword evidence="2" id="KW-0732">Signal</keyword>
<dbReference type="PANTHER" id="PTHR39335:SF1">
    <property type="entry name" value="BLL4220 PROTEIN"/>
    <property type="match status" value="1"/>
</dbReference>
<dbReference type="GO" id="GO:0043448">
    <property type="term" value="P:alkane catabolic process"/>
    <property type="evidence" value="ECO:0007669"/>
    <property type="project" value="TreeGrafter"/>
</dbReference>
<dbReference type="OrthoDB" id="597632at2"/>
<dbReference type="NCBIfam" id="NF040526">
    <property type="entry name" value="SCO0930_lipo"/>
    <property type="match status" value="1"/>
</dbReference>
<feature type="signal peptide" evidence="2">
    <location>
        <begin position="1"/>
        <end position="21"/>
    </location>
</feature>
<evidence type="ECO:0000256" key="1">
    <source>
        <dbReference type="SAM" id="MobiDB-lite"/>
    </source>
</evidence>
<accession>A0A561SGT8</accession>
<evidence type="ECO:0000313" key="3">
    <source>
        <dbReference type="EMBL" id="TWF74081.1"/>
    </source>
</evidence>